<keyword evidence="8" id="KW-0521">NADP</keyword>
<dbReference type="InterPro" id="IPR005982">
    <property type="entry name" value="Thioredox_Rdtase"/>
</dbReference>
<dbReference type="GO" id="GO:0004791">
    <property type="term" value="F:thioredoxin-disulfide reductase (NADPH) activity"/>
    <property type="evidence" value="ECO:0007669"/>
    <property type="project" value="UniProtKB-UniRule"/>
</dbReference>
<dbReference type="SUPFAM" id="SSF51905">
    <property type="entry name" value="FAD/NAD(P)-binding domain"/>
    <property type="match status" value="1"/>
</dbReference>
<evidence type="ECO:0000256" key="1">
    <source>
        <dbReference type="ARBA" id="ARBA00009333"/>
    </source>
</evidence>
<name>A0A1R1PLX7_ZANCU</name>
<organism evidence="10 11">
    <name type="scientific">Zancudomyces culisetae</name>
    <name type="common">Gut fungus</name>
    <name type="synonym">Smittium culisetae</name>
    <dbReference type="NCBI Taxonomy" id="1213189"/>
    <lineage>
        <taxon>Eukaryota</taxon>
        <taxon>Fungi</taxon>
        <taxon>Fungi incertae sedis</taxon>
        <taxon>Zoopagomycota</taxon>
        <taxon>Kickxellomycotina</taxon>
        <taxon>Harpellomycetes</taxon>
        <taxon>Harpellales</taxon>
        <taxon>Legeriomycetaceae</taxon>
        <taxon>Zancudomyces</taxon>
    </lineage>
</organism>
<dbReference type="PRINTS" id="PR00368">
    <property type="entry name" value="FADPNR"/>
</dbReference>
<gene>
    <name evidence="10" type="ORF">AX774_g4553</name>
</gene>
<dbReference type="Pfam" id="PF07992">
    <property type="entry name" value="Pyr_redox_2"/>
    <property type="match status" value="1"/>
</dbReference>
<sequence length="321" mass="34345">MHRKVIIIGSGPAAHTAAIYASRANLKPLLLEGMLAGGVAAGGQLTTTTEVENFPGFPEGITGMELTDKFREQSLRFGTDIETETVTRVDLSSKPIKVWVEENDGPEDTPYTCDALIVATGATARKLPIKGGDFYWQKGISACAVCDGAAPIFKHKVLAVVGGGDSACEEAMFLTKYATKVLMIVRKDHFRASNIMANRALSHPKIEVMWLQNVVEVLGNGKLVTGAVLRHSETNETTTIDIGGLFFAIGHTPNTSFLGGQLKVDKEGYVLATPGKSTTEIEGVFVAGDVQDKRYRQAITAAGSGCMAALDCCKYLEELES</sequence>
<comment type="subunit">
    <text evidence="7">Homodimer.</text>
</comment>
<evidence type="ECO:0000256" key="5">
    <source>
        <dbReference type="ARBA" id="ARBA00023157"/>
    </source>
</evidence>
<dbReference type="PROSITE" id="PS00573">
    <property type="entry name" value="PYRIDINE_REDOX_2"/>
    <property type="match status" value="1"/>
</dbReference>
<evidence type="ECO:0000256" key="7">
    <source>
        <dbReference type="RuleBase" id="RU003880"/>
    </source>
</evidence>
<keyword evidence="6 7" id="KW-0676">Redox-active center</keyword>
<evidence type="ECO:0000256" key="4">
    <source>
        <dbReference type="ARBA" id="ARBA00023002"/>
    </source>
</evidence>
<keyword evidence="5" id="KW-1015">Disulfide bond</keyword>
<keyword evidence="11" id="KW-1185">Reference proteome</keyword>
<evidence type="ECO:0000256" key="8">
    <source>
        <dbReference type="RuleBase" id="RU003881"/>
    </source>
</evidence>
<dbReference type="Gene3D" id="3.50.50.60">
    <property type="entry name" value="FAD/NAD(P)-binding domain"/>
    <property type="match status" value="2"/>
</dbReference>
<dbReference type="EMBL" id="LSSK01000766">
    <property type="protein sequence ID" value="OMH81981.1"/>
    <property type="molecule type" value="Genomic_DNA"/>
</dbReference>
<keyword evidence="4 7" id="KW-0560">Oxidoreductase</keyword>
<dbReference type="AlphaFoldDB" id="A0A1R1PLX7"/>
<dbReference type="InterPro" id="IPR036188">
    <property type="entry name" value="FAD/NAD-bd_sf"/>
</dbReference>
<dbReference type="Proteomes" id="UP000188320">
    <property type="component" value="Unassembled WGS sequence"/>
</dbReference>
<feature type="domain" description="FAD/NAD(P)-binding" evidence="9">
    <location>
        <begin position="4"/>
        <end position="305"/>
    </location>
</feature>
<dbReference type="OrthoDB" id="371245at2759"/>
<dbReference type="NCBIfam" id="TIGR01292">
    <property type="entry name" value="TRX_reduct"/>
    <property type="match status" value="1"/>
</dbReference>
<keyword evidence="3 7" id="KW-0274">FAD</keyword>
<comment type="catalytic activity">
    <reaction evidence="7">
        <text>[thioredoxin]-dithiol + NADP(+) = [thioredoxin]-disulfide + NADPH + H(+)</text>
        <dbReference type="Rhea" id="RHEA:20345"/>
        <dbReference type="Rhea" id="RHEA-COMP:10698"/>
        <dbReference type="Rhea" id="RHEA-COMP:10700"/>
        <dbReference type="ChEBI" id="CHEBI:15378"/>
        <dbReference type="ChEBI" id="CHEBI:29950"/>
        <dbReference type="ChEBI" id="CHEBI:50058"/>
        <dbReference type="ChEBI" id="CHEBI:57783"/>
        <dbReference type="ChEBI" id="CHEBI:58349"/>
        <dbReference type="EC" id="1.8.1.9"/>
    </reaction>
</comment>
<evidence type="ECO:0000313" key="10">
    <source>
        <dbReference type="EMBL" id="OMH81981.1"/>
    </source>
</evidence>
<protein>
    <recommendedName>
        <fullName evidence="7">Thioredoxin reductase</fullName>
        <ecNumber evidence="7">1.8.1.9</ecNumber>
    </recommendedName>
</protein>
<comment type="caution">
    <text evidence="10">The sequence shown here is derived from an EMBL/GenBank/DDBJ whole genome shotgun (WGS) entry which is preliminary data.</text>
</comment>
<evidence type="ECO:0000256" key="2">
    <source>
        <dbReference type="ARBA" id="ARBA00022630"/>
    </source>
</evidence>
<evidence type="ECO:0000256" key="3">
    <source>
        <dbReference type="ARBA" id="ARBA00022827"/>
    </source>
</evidence>
<comment type="cofactor">
    <cofactor evidence="8">
        <name>FAD</name>
        <dbReference type="ChEBI" id="CHEBI:57692"/>
    </cofactor>
    <text evidence="8">Binds 1 FAD per subunit.</text>
</comment>
<dbReference type="GO" id="GO:0005737">
    <property type="term" value="C:cytoplasm"/>
    <property type="evidence" value="ECO:0007669"/>
    <property type="project" value="InterPro"/>
</dbReference>
<dbReference type="GO" id="GO:0019430">
    <property type="term" value="P:removal of superoxide radicals"/>
    <property type="evidence" value="ECO:0007669"/>
    <property type="project" value="UniProtKB-UniRule"/>
</dbReference>
<dbReference type="EC" id="1.8.1.9" evidence="7"/>
<dbReference type="InterPro" id="IPR050097">
    <property type="entry name" value="Ferredoxin-NADP_redctase_2"/>
</dbReference>
<dbReference type="InterPro" id="IPR008255">
    <property type="entry name" value="Pyr_nucl-diS_OxRdtase_2_AS"/>
</dbReference>
<dbReference type="InterPro" id="IPR023753">
    <property type="entry name" value="FAD/NAD-binding_dom"/>
</dbReference>
<proteinExistence type="inferred from homology"/>
<reference evidence="11" key="1">
    <citation type="submission" date="2017-01" db="EMBL/GenBank/DDBJ databases">
        <authorList>
            <person name="Wang Y."/>
            <person name="White M."/>
            <person name="Kvist S."/>
            <person name="Moncalvo J.-M."/>
        </authorList>
    </citation>
    <scope>NUCLEOTIDE SEQUENCE [LARGE SCALE GENOMIC DNA]</scope>
    <source>
        <strain evidence="11">COL-18-3</strain>
    </source>
</reference>
<evidence type="ECO:0000256" key="6">
    <source>
        <dbReference type="ARBA" id="ARBA00023284"/>
    </source>
</evidence>
<evidence type="ECO:0000313" key="11">
    <source>
        <dbReference type="Proteomes" id="UP000188320"/>
    </source>
</evidence>
<dbReference type="PANTHER" id="PTHR48105">
    <property type="entry name" value="THIOREDOXIN REDUCTASE 1-RELATED-RELATED"/>
    <property type="match status" value="1"/>
</dbReference>
<accession>A0A1R1PLX7</accession>
<comment type="similarity">
    <text evidence="1 7">Belongs to the class-II pyridine nucleotide-disulfide oxidoreductase family.</text>
</comment>
<evidence type="ECO:0000259" key="9">
    <source>
        <dbReference type="Pfam" id="PF07992"/>
    </source>
</evidence>
<dbReference type="PRINTS" id="PR00469">
    <property type="entry name" value="PNDRDTASEII"/>
</dbReference>
<keyword evidence="2 7" id="KW-0285">Flavoprotein</keyword>